<evidence type="ECO:0000313" key="6">
    <source>
        <dbReference type="EMBL" id="KAK8579187.1"/>
    </source>
</evidence>
<dbReference type="SMART" id="SM00336">
    <property type="entry name" value="BBOX"/>
    <property type="match status" value="1"/>
</dbReference>
<feature type="domain" description="B box-type" evidence="5">
    <location>
        <begin position="1"/>
        <end position="45"/>
    </location>
</feature>
<dbReference type="InterPro" id="IPR049808">
    <property type="entry name" value="CONSTANS-like_Bbox1"/>
</dbReference>
<feature type="region of interest" description="Disordered" evidence="4">
    <location>
        <begin position="81"/>
        <end position="105"/>
    </location>
</feature>
<gene>
    <name evidence="6" type="ORF">V6N12_069516</name>
</gene>
<keyword evidence="1" id="KW-0479">Metal-binding</keyword>
<evidence type="ECO:0000259" key="5">
    <source>
        <dbReference type="SMART" id="SM00336"/>
    </source>
</evidence>
<feature type="region of interest" description="Disordered" evidence="4">
    <location>
        <begin position="151"/>
        <end position="171"/>
    </location>
</feature>
<dbReference type="PANTHER" id="PTHR31717:SF132">
    <property type="entry name" value="ZINC FINGER PROTEIN CONSTANS-LIKE 1-LIKE"/>
    <property type="match status" value="1"/>
</dbReference>
<keyword evidence="7" id="KW-1185">Reference proteome</keyword>
<sequence length="171" mass="18355">MKKCELCGQLARLQCESDEANLCWDCDFKVHGANFLVANHTRTLLCHACQNPTPWLASGRNLGPALTVCDSCVANSNCEPQVTAEEEDDEAAEEEEIEDAENQVVPWSASAESSFSLSMSKPVASLECSSEDDGVGGGFGLKRMRDQQSFCSDDEMGCTSSLGGWSNGEAS</sequence>
<name>A0ABR2FE92_9ROSI</name>
<proteinExistence type="predicted"/>
<dbReference type="InterPro" id="IPR000315">
    <property type="entry name" value="Znf_B-box"/>
</dbReference>
<dbReference type="Pfam" id="PF00643">
    <property type="entry name" value="zf-B_box"/>
    <property type="match status" value="1"/>
</dbReference>
<feature type="compositionally biased region" description="Acidic residues" evidence="4">
    <location>
        <begin position="84"/>
        <end position="101"/>
    </location>
</feature>
<dbReference type="Proteomes" id="UP001472677">
    <property type="component" value="Unassembled WGS sequence"/>
</dbReference>
<evidence type="ECO:0000256" key="3">
    <source>
        <dbReference type="ARBA" id="ARBA00022833"/>
    </source>
</evidence>
<accession>A0ABR2FE92</accession>
<comment type="caution">
    <text evidence="6">The sequence shown here is derived from an EMBL/GenBank/DDBJ whole genome shotgun (WGS) entry which is preliminary data.</text>
</comment>
<organism evidence="6 7">
    <name type="scientific">Hibiscus sabdariffa</name>
    <name type="common">roselle</name>
    <dbReference type="NCBI Taxonomy" id="183260"/>
    <lineage>
        <taxon>Eukaryota</taxon>
        <taxon>Viridiplantae</taxon>
        <taxon>Streptophyta</taxon>
        <taxon>Embryophyta</taxon>
        <taxon>Tracheophyta</taxon>
        <taxon>Spermatophyta</taxon>
        <taxon>Magnoliopsida</taxon>
        <taxon>eudicotyledons</taxon>
        <taxon>Gunneridae</taxon>
        <taxon>Pentapetalae</taxon>
        <taxon>rosids</taxon>
        <taxon>malvids</taxon>
        <taxon>Malvales</taxon>
        <taxon>Malvaceae</taxon>
        <taxon>Malvoideae</taxon>
        <taxon>Hibiscus</taxon>
    </lineage>
</organism>
<reference evidence="6 7" key="1">
    <citation type="journal article" date="2024" name="G3 (Bethesda)">
        <title>Genome assembly of Hibiscus sabdariffa L. provides insights into metabolisms of medicinal natural products.</title>
        <authorList>
            <person name="Kim T."/>
        </authorList>
    </citation>
    <scope>NUCLEOTIDE SEQUENCE [LARGE SCALE GENOMIC DNA]</scope>
    <source>
        <strain evidence="6">TK-2024</strain>
        <tissue evidence="6">Old leaves</tissue>
    </source>
</reference>
<keyword evidence="2" id="KW-0863">Zinc-finger</keyword>
<dbReference type="EMBL" id="JBBPBM010000006">
    <property type="protein sequence ID" value="KAK8579187.1"/>
    <property type="molecule type" value="Genomic_DNA"/>
</dbReference>
<protein>
    <recommendedName>
        <fullName evidence="5">B box-type domain-containing protein</fullName>
    </recommendedName>
</protein>
<evidence type="ECO:0000256" key="1">
    <source>
        <dbReference type="ARBA" id="ARBA00022723"/>
    </source>
</evidence>
<evidence type="ECO:0000256" key="2">
    <source>
        <dbReference type="ARBA" id="ARBA00022771"/>
    </source>
</evidence>
<feature type="compositionally biased region" description="Polar residues" evidence="4">
    <location>
        <begin position="158"/>
        <end position="171"/>
    </location>
</feature>
<dbReference type="PANTHER" id="PTHR31717">
    <property type="entry name" value="ZINC FINGER PROTEIN CONSTANS-LIKE 10"/>
    <property type="match status" value="1"/>
</dbReference>
<evidence type="ECO:0000313" key="7">
    <source>
        <dbReference type="Proteomes" id="UP001472677"/>
    </source>
</evidence>
<keyword evidence="3" id="KW-0862">Zinc</keyword>
<dbReference type="CDD" id="cd19821">
    <property type="entry name" value="Bbox1_BBX-like"/>
    <property type="match status" value="1"/>
</dbReference>
<evidence type="ECO:0000256" key="4">
    <source>
        <dbReference type="SAM" id="MobiDB-lite"/>
    </source>
</evidence>